<comment type="cofactor">
    <cofactor evidence="1">
        <name>Mg(2+)</name>
        <dbReference type="ChEBI" id="CHEBI:18420"/>
    </cofactor>
</comment>
<evidence type="ECO:0000313" key="6">
    <source>
        <dbReference type="Proteomes" id="UP000234789"/>
    </source>
</evidence>
<organism evidence="5 6">
    <name type="scientific">Paenibacillus pasadenensis</name>
    <dbReference type="NCBI Taxonomy" id="217090"/>
    <lineage>
        <taxon>Bacteria</taxon>
        <taxon>Bacillati</taxon>
        <taxon>Bacillota</taxon>
        <taxon>Bacilli</taxon>
        <taxon>Bacillales</taxon>
        <taxon>Paenibacillaceae</taxon>
        <taxon>Paenibacillus</taxon>
    </lineage>
</organism>
<dbReference type="GO" id="GO:0005829">
    <property type="term" value="C:cytosol"/>
    <property type="evidence" value="ECO:0007669"/>
    <property type="project" value="TreeGrafter"/>
</dbReference>
<dbReference type="GO" id="GO:0019693">
    <property type="term" value="P:ribose phosphate metabolic process"/>
    <property type="evidence" value="ECO:0007669"/>
    <property type="project" value="TreeGrafter"/>
</dbReference>
<dbReference type="AlphaFoldDB" id="A0A2N5N5E5"/>
<dbReference type="PROSITE" id="PS51462">
    <property type="entry name" value="NUDIX"/>
    <property type="match status" value="1"/>
</dbReference>
<evidence type="ECO:0000313" key="5">
    <source>
        <dbReference type="EMBL" id="PLT45576.1"/>
    </source>
</evidence>
<feature type="region of interest" description="Disordered" evidence="3">
    <location>
        <begin position="1"/>
        <end position="29"/>
    </location>
</feature>
<dbReference type="Pfam" id="PF00293">
    <property type="entry name" value="NUDIX"/>
    <property type="match status" value="1"/>
</dbReference>
<proteinExistence type="predicted"/>
<evidence type="ECO:0000256" key="1">
    <source>
        <dbReference type="ARBA" id="ARBA00001946"/>
    </source>
</evidence>
<evidence type="ECO:0000259" key="4">
    <source>
        <dbReference type="PROSITE" id="PS51462"/>
    </source>
</evidence>
<dbReference type="Gene3D" id="3.90.79.10">
    <property type="entry name" value="Nucleoside Triphosphate Pyrophosphohydrolase"/>
    <property type="match status" value="1"/>
</dbReference>
<dbReference type="EC" id="3.6.1.13" evidence="5"/>
<evidence type="ECO:0000256" key="3">
    <source>
        <dbReference type="SAM" id="MobiDB-lite"/>
    </source>
</evidence>
<protein>
    <submittedName>
        <fullName evidence="5">ADP-ribose pyrophosphatase</fullName>
        <ecNumber evidence="5">3.6.1.13</ecNumber>
    </submittedName>
</protein>
<keyword evidence="2 5" id="KW-0378">Hydrolase</keyword>
<dbReference type="InterPro" id="IPR015797">
    <property type="entry name" value="NUDIX_hydrolase-like_dom_sf"/>
</dbReference>
<dbReference type="FunFam" id="3.90.79.10:FF:000024">
    <property type="entry name" value="ADP-ribose pyrophosphatase"/>
    <property type="match status" value="1"/>
</dbReference>
<comment type="caution">
    <text evidence="5">The sequence shown here is derived from an EMBL/GenBank/DDBJ whole genome shotgun (WGS) entry which is preliminary data.</text>
</comment>
<gene>
    <name evidence="5" type="ORF">B8V81_4007</name>
</gene>
<name>A0A2N5N5E5_9BACL</name>
<keyword evidence="6" id="KW-1185">Reference proteome</keyword>
<dbReference type="GO" id="GO:0006753">
    <property type="term" value="P:nucleoside phosphate metabolic process"/>
    <property type="evidence" value="ECO:0007669"/>
    <property type="project" value="TreeGrafter"/>
</dbReference>
<dbReference type="PANTHER" id="PTHR11839">
    <property type="entry name" value="UDP/ADP-SUGAR PYROPHOSPHATASE"/>
    <property type="match status" value="1"/>
</dbReference>
<feature type="domain" description="Nudix hydrolase" evidence="4">
    <location>
        <begin position="63"/>
        <end position="198"/>
    </location>
</feature>
<reference evidence="5 6" key="1">
    <citation type="submission" date="2017-05" db="EMBL/GenBank/DDBJ databases">
        <title>Functional genome analysis of Paenibacillus pasadenensis strain R16: insights on endophytic life style and antifungal activity.</title>
        <authorList>
            <person name="Passera A."/>
            <person name="Marcolungo L."/>
            <person name="Casati P."/>
            <person name="Brasca M."/>
            <person name="Quaglino F."/>
            <person name="Delledonne M."/>
        </authorList>
    </citation>
    <scope>NUCLEOTIDE SEQUENCE [LARGE SCALE GENOMIC DNA]</scope>
    <source>
        <strain evidence="5 6">R16</strain>
    </source>
</reference>
<dbReference type="SUPFAM" id="SSF55811">
    <property type="entry name" value="Nudix"/>
    <property type="match status" value="1"/>
</dbReference>
<dbReference type="EMBL" id="NFEZ01000004">
    <property type="protein sequence ID" value="PLT45576.1"/>
    <property type="molecule type" value="Genomic_DNA"/>
</dbReference>
<dbReference type="InterPro" id="IPR020084">
    <property type="entry name" value="NUDIX_hydrolase_CS"/>
</dbReference>
<evidence type="ECO:0000256" key="2">
    <source>
        <dbReference type="ARBA" id="ARBA00022801"/>
    </source>
</evidence>
<accession>A0A2N5N5E5</accession>
<dbReference type="GO" id="GO:0047631">
    <property type="term" value="F:ADP-ribose diphosphatase activity"/>
    <property type="evidence" value="ECO:0007669"/>
    <property type="project" value="UniProtKB-EC"/>
</dbReference>
<dbReference type="InterPro" id="IPR000086">
    <property type="entry name" value="NUDIX_hydrolase_dom"/>
</dbReference>
<sequence length="208" mass="22758">MQEADKLCHQGRKKRMNERSQTDGRPGAEVTLSSEMKYSGKIITLQVDQVRLPSGATASREIVRHPGAAAVICIVDGKLLTVGQYRKPMDKYQVEIPAGKLDPGEDPAVCAARELKEETGVSASSMRLVDAFYTSPGFADEKLYLYVAEGLEHGASSPDEDEDLHVEALTMEQALSYIEQGLIGDAKTLMAVYLWRLSELTGRIGLRG</sequence>
<dbReference type="PROSITE" id="PS00893">
    <property type="entry name" value="NUDIX_BOX"/>
    <property type="match status" value="1"/>
</dbReference>
<dbReference type="CDD" id="cd03424">
    <property type="entry name" value="NUDIX_ADPRase_Nudt5_UGPPase_Nudt14"/>
    <property type="match status" value="1"/>
</dbReference>
<dbReference type="Proteomes" id="UP000234789">
    <property type="component" value="Unassembled WGS sequence"/>
</dbReference>
<dbReference type="PANTHER" id="PTHR11839:SF18">
    <property type="entry name" value="NUDIX HYDROLASE DOMAIN-CONTAINING PROTEIN"/>
    <property type="match status" value="1"/>
</dbReference>